<protein>
    <recommendedName>
        <fullName evidence="2">Copper amine oxidase-like N-terminal domain-containing protein</fullName>
    </recommendedName>
</protein>
<gene>
    <name evidence="3" type="ORF">VN24_07285</name>
</gene>
<accession>A0A0D5NG95</accession>
<dbReference type="InterPro" id="IPR036582">
    <property type="entry name" value="Mao_N_sf"/>
</dbReference>
<reference evidence="4" key="2">
    <citation type="submission" date="2015-03" db="EMBL/GenBank/DDBJ databases">
        <title>Genome sequence of Paenibacillus beijingensis strain DSM 24997T.</title>
        <authorList>
            <person name="Kwak Y."/>
            <person name="Shin J.-H."/>
        </authorList>
    </citation>
    <scope>NUCLEOTIDE SEQUENCE [LARGE SCALE GENOMIC DNA]</scope>
    <source>
        <strain evidence="4">DSM 24997</strain>
    </source>
</reference>
<evidence type="ECO:0000256" key="1">
    <source>
        <dbReference type="SAM" id="SignalP"/>
    </source>
</evidence>
<dbReference type="STRING" id="1126833.VN24_07285"/>
<feature type="domain" description="Copper amine oxidase-like N-terminal" evidence="2">
    <location>
        <begin position="297"/>
        <end position="402"/>
    </location>
</feature>
<dbReference type="KEGG" id="pbj:VN24_07285"/>
<dbReference type="OrthoDB" id="2505340at2"/>
<dbReference type="Pfam" id="PF07833">
    <property type="entry name" value="Cu_amine_oxidN1"/>
    <property type="match status" value="1"/>
</dbReference>
<dbReference type="SUPFAM" id="SSF55383">
    <property type="entry name" value="Copper amine oxidase, domain N"/>
    <property type="match status" value="1"/>
</dbReference>
<dbReference type="InterPro" id="IPR012854">
    <property type="entry name" value="Cu_amine_oxidase-like_N"/>
</dbReference>
<proteinExistence type="predicted"/>
<keyword evidence="1" id="KW-0732">Signal</keyword>
<keyword evidence="4" id="KW-1185">Reference proteome</keyword>
<dbReference type="EMBL" id="CP011058">
    <property type="protein sequence ID" value="AJY74414.1"/>
    <property type="molecule type" value="Genomic_DNA"/>
</dbReference>
<dbReference type="Gene3D" id="3.30.457.10">
    <property type="entry name" value="Copper amine oxidase-like, N-terminal domain"/>
    <property type="match status" value="1"/>
</dbReference>
<dbReference type="Proteomes" id="UP000032633">
    <property type="component" value="Chromosome"/>
</dbReference>
<feature type="signal peptide" evidence="1">
    <location>
        <begin position="1"/>
        <end position="31"/>
    </location>
</feature>
<dbReference type="AlphaFoldDB" id="A0A0D5NG95"/>
<evidence type="ECO:0000313" key="3">
    <source>
        <dbReference type="EMBL" id="AJY74414.1"/>
    </source>
</evidence>
<reference evidence="3 4" key="1">
    <citation type="journal article" date="2015" name="J. Biotechnol.">
        <title>Complete genome sequence of Paenibacillus beijingensis 7188(T) (=DSM 24997(T)), a novel rhizobacterium from jujube garden soil.</title>
        <authorList>
            <person name="Kwak Y."/>
            <person name="Shin J.H."/>
        </authorList>
    </citation>
    <scope>NUCLEOTIDE SEQUENCE [LARGE SCALE GENOMIC DNA]</scope>
    <source>
        <strain evidence="3 4">DSM 24997</strain>
    </source>
</reference>
<name>A0A0D5NG95_9BACL</name>
<organism evidence="3 4">
    <name type="scientific">Paenibacillus beijingensis</name>
    <dbReference type="NCBI Taxonomy" id="1126833"/>
    <lineage>
        <taxon>Bacteria</taxon>
        <taxon>Bacillati</taxon>
        <taxon>Bacillota</taxon>
        <taxon>Bacilli</taxon>
        <taxon>Bacillales</taxon>
        <taxon>Paenibacillaceae</taxon>
        <taxon>Paenibacillus</taxon>
    </lineage>
</organism>
<dbReference type="HOGENOM" id="CLU_458452_0_0_9"/>
<feature type="chain" id="PRO_5002296548" description="Copper amine oxidase-like N-terminal domain-containing protein" evidence="1">
    <location>
        <begin position="32"/>
        <end position="625"/>
    </location>
</feature>
<dbReference type="PATRIC" id="fig|1126833.4.peg.1600"/>
<sequence>MAIVAKTVKRRIGTALAALVIAGSVPLGVSAFDPTAFGASAFAASAAGAASLGGDSGRVVLDPGFGYRSIWEPLAKRLYGGSPVTAYLPTRLPDSDWHYYGLKSRLRMDGYEVYGYKSDRPPSAQSSLPSASAAETDADFDSGAFLFKISVGNISAESVSDIGSNFTSSRSTILLYEKDRWKFEADKAAAMDDSEKKQLEDAFVRAARFSVPFADAKGFVRVTGSGTGRTYTAYWTFDGKTGYTFESRSSLEDFISVLYSFRPVINLLDAADVVLLPLETRLDLQVGRNEAFEPRENKFITLSRKPAIIGGSVYLPLKDIVQVIQGHIQYVPQEHAVYLSENGYYNELKLNLQTGGVYRKGTKIGTVPVRTVDGTTLVPLRFLTEQFGLKLDYNPISKTVSIHYNSWFTNSRALEQADKADYSVTVLSTAGPSFLYENSRLGSENGWSYIQNKPPQGYNTLKYTVYVVRIPLLPGDNEFVYRDALSRRVINSIPFKANLSDADIPFRYSGYPAFDGLDLNLKLISSDGKAWPAGYAETSSYADIIGIMEPETFKYTSLRITYRKVGGTETKPLSFPVAKDGSFSFRFKPEDDPGTYTYIVTLYNPPRTIVKADRAAIVSFYVTVK</sequence>
<evidence type="ECO:0000313" key="4">
    <source>
        <dbReference type="Proteomes" id="UP000032633"/>
    </source>
</evidence>
<dbReference type="RefSeq" id="WP_045669849.1">
    <property type="nucleotide sequence ID" value="NZ_CP011058.1"/>
</dbReference>
<evidence type="ECO:0000259" key="2">
    <source>
        <dbReference type="Pfam" id="PF07833"/>
    </source>
</evidence>